<gene>
    <name evidence="3" type="ORF">APAL1065_LOCUS20981</name>
</gene>
<dbReference type="InterPro" id="IPR017932">
    <property type="entry name" value="GATase_2_dom"/>
</dbReference>
<organism evidence="3">
    <name type="scientific">Entomoneis paludosa</name>
    <dbReference type="NCBI Taxonomy" id="265537"/>
    <lineage>
        <taxon>Eukaryota</taxon>
        <taxon>Sar</taxon>
        <taxon>Stramenopiles</taxon>
        <taxon>Ochrophyta</taxon>
        <taxon>Bacillariophyta</taxon>
        <taxon>Bacillariophyceae</taxon>
        <taxon>Bacillariophycidae</taxon>
        <taxon>Entomoneidaceae</taxon>
        <taxon>Entomoneis</taxon>
    </lineage>
</organism>
<dbReference type="PROSITE" id="PS51278">
    <property type="entry name" value="GATASE_TYPE_2"/>
    <property type="match status" value="1"/>
</dbReference>
<feature type="transmembrane region" description="Helical" evidence="1">
    <location>
        <begin position="96"/>
        <end position="115"/>
    </location>
</feature>
<feature type="transmembrane region" description="Helical" evidence="1">
    <location>
        <begin position="941"/>
        <end position="963"/>
    </location>
</feature>
<dbReference type="EMBL" id="HBHT01031216">
    <property type="protein sequence ID" value="CAD9983194.1"/>
    <property type="molecule type" value="Transcribed_RNA"/>
</dbReference>
<reference evidence="3" key="1">
    <citation type="submission" date="2021-01" db="EMBL/GenBank/DDBJ databases">
        <authorList>
            <person name="Corre E."/>
            <person name="Pelletier E."/>
            <person name="Niang G."/>
            <person name="Scheremetjew M."/>
            <person name="Finn R."/>
            <person name="Kale V."/>
            <person name="Holt S."/>
            <person name="Cochrane G."/>
            <person name="Meng A."/>
            <person name="Brown T."/>
            <person name="Cohen L."/>
        </authorList>
    </citation>
    <scope>NUCLEOTIDE SEQUENCE</scope>
    <source>
        <strain evidence="3">CCMP125</strain>
    </source>
</reference>
<proteinExistence type="predicted"/>
<keyword evidence="1" id="KW-0812">Transmembrane</keyword>
<keyword evidence="1" id="KW-0472">Membrane</keyword>
<name>A0A7S3DUG1_9STRA</name>
<dbReference type="Gene3D" id="3.60.20.10">
    <property type="entry name" value="Glutamine Phosphoribosylpyrophosphate, subunit 1, domain 1"/>
    <property type="match status" value="1"/>
</dbReference>
<accession>A0A7S3DUG1</accession>
<feature type="domain" description="Glutamine amidotransferase type-2" evidence="2">
    <location>
        <begin position="163"/>
        <end position="594"/>
    </location>
</feature>
<feature type="transmembrane region" description="Helical" evidence="1">
    <location>
        <begin position="983"/>
        <end position="1000"/>
    </location>
</feature>
<keyword evidence="1" id="KW-1133">Transmembrane helix</keyword>
<protein>
    <recommendedName>
        <fullName evidence="2">Glutamine amidotransferase type-2 domain-containing protein</fullName>
    </recommendedName>
</protein>
<evidence type="ECO:0000259" key="2">
    <source>
        <dbReference type="PROSITE" id="PS51278"/>
    </source>
</evidence>
<sequence>MMMSKSEYQGPSKTMVAALLSYAFFGVLHEAFHFVAAALTFSSWCDKETPSLENVLPNLSTFLMEALLGRMVRIPNLGNDSNCFLNHDFQEQRIGIIQHAGWALSLLTAMGVVYLSHHSKSRSAISSACRTAAVVTALEAIGTDLLGWVTRTTTTSNSLIFFCGNFGIILLHPAWNESNSVFDLLNRMIQITMMRGAQSGGVVMWESKTSKDKNGTTTTINKENCVRVIKAKRQDLSKLLTGRVRAKGCTWRGDKNPSIRTFLGHTRFATSSKATLEGTHPHQWTPPEKRRVYPLDDDALWNTTDATKMQPTTRKMSNYITHNGDFDFFKMHGRLASLSKIQKWLAAATGHPIPAQVDSACIAGMIDILRTAGCWGLSLRFAMLLGVPGVTYLDPDSEQLASPRYDGFADMGLHFEKALAKFCAQQKVSLAQIRDSPSLKHELSSIINDEFHHQTTLQTLNLDSGDLEAQHFSLIVHATVEAFFVNDLFFSTTYFMQHAIGSFGIMVTCSEDANRQICLAARGQPMSVAFYPKKGLVLYGSELAAVKAGMSFEMPGGDLDMPPPTQVTDDNVSMTSTRLNLDDLGGEVMLLDWSNMATIRNNARGPSSSESQIPMVSVKVHRESGIDRHKLHLRDRGRLTMLEGNDLLRPLPTDDGDIVQRDLYEIPDALERIQTEWKENSTNRHTAVSLSSCIKERLLGRMDGSIPLTPGTVDVLVTGCEVSLWLAEQFASDLQKALPKLSVRAMSSNKILGIFGQELAVPASGFPFSTTATDFHDSIVLLVSQSGGTFGPSAISNLLQSVTQNLFLVTSEWDTQMGKRLLDLDSEDLRRGKYLSRIFTTNIGLRTAEPCTLSVAATHQLLTQIFQYICASILEKTELRKAAGAIISEKDLAILTSCNEASIDDLRSIIGDRDTTKSQTERNLRRCGNMWANHVLENAKALILSFIYVVVTVTTGFPVATAVHHVAKGDDDALLYFARFLDSLIYFFIPQICIIFIRLVEGRDLRHRMVGRTIVVADIPWVAQSVEAFVSKIFACSYSMAGVNVISGNPQDHLVHKHTHRVVRGTLLACGRPDGRLSALTSAESAVNLSVSQACSIVSMGGNCEAVTIGHNPTNLGLSKVDIFLPTTRARFLGEYIKEKGLKTRQRALLNRQNFNDKVQFGRGGGRLQRRSLFFKFIETDNLWSDTNSIKAFYLGVHEKGRARARARSSIISVPDALQHMEWSNLNTNSMDLSTEIWSGNVNNLDPSLATFTTPDNILLPEPKLQPQQHPDHSMEPTIYRDEKGLLQVRCTLDDYFGQDSQFTVPNASGAFDLIEEQNFVMELYESRIASLERFVAFCVMFHQMGKRVQEFFPRVSFGLLGYRMDRTHSILRVATTASPISGDAVQERMKVLRLQVRDRKAAHKIQVAWKRHRNACIQKLLNSAKTQRTDSGSTDQSLK</sequence>
<evidence type="ECO:0000256" key="1">
    <source>
        <dbReference type="SAM" id="Phobius"/>
    </source>
</evidence>
<evidence type="ECO:0000313" key="3">
    <source>
        <dbReference type="EMBL" id="CAD9983194.1"/>
    </source>
</evidence>
<dbReference type="InterPro" id="IPR029055">
    <property type="entry name" value="Ntn_hydrolases_N"/>
</dbReference>